<accession>A0A1F7IGM4</accession>
<sequence length="85" mass="9430">MESKQYGPPEVIADSGLLSRLIENLVLSRIFVANHRIVGDYQGDFSGKCTGRGYPARNVKISDSTAQCSRCDALMKLIWRRGQLA</sequence>
<evidence type="ECO:0000313" key="2">
    <source>
        <dbReference type="Proteomes" id="UP000177698"/>
    </source>
</evidence>
<gene>
    <name evidence="1" type="ORF">A2954_01430</name>
</gene>
<protein>
    <submittedName>
        <fullName evidence="1">Uncharacterized protein</fullName>
    </submittedName>
</protein>
<dbReference type="AlphaFoldDB" id="A0A1F7IGM4"/>
<dbReference type="Proteomes" id="UP000177698">
    <property type="component" value="Unassembled WGS sequence"/>
</dbReference>
<dbReference type="STRING" id="1802056.A2954_01430"/>
<proteinExistence type="predicted"/>
<evidence type="ECO:0000313" key="1">
    <source>
        <dbReference type="EMBL" id="OGK42485.1"/>
    </source>
</evidence>
<reference evidence="1 2" key="1">
    <citation type="journal article" date="2016" name="Nat. Commun.">
        <title>Thousands of microbial genomes shed light on interconnected biogeochemical processes in an aquifer system.</title>
        <authorList>
            <person name="Anantharaman K."/>
            <person name="Brown C.T."/>
            <person name="Hug L.A."/>
            <person name="Sharon I."/>
            <person name="Castelle C.J."/>
            <person name="Probst A.J."/>
            <person name="Thomas B.C."/>
            <person name="Singh A."/>
            <person name="Wilkins M.J."/>
            <person name="Karaoz U."/>
            <person name="Brodie E.L."/>
            <person name="Williams K.H."/>
            <person name="Hubbard S.S."/>
            <person name="Banfield J.F."/>
        </authorList>
    </citation>
    <scope>NUCLEOTIDE SEQUENCE [LARGE SCALE GENOMIC DNA]</scope>
</reference>
<comment type="caution">
    <text evidence="1">The sequence shown here is derived from an EMBL/GenBank/DDBJ whole genome shotgun (WGS) entry which is preliminary data.</text>
</comment>
<name>A0A1F7IGM4_9BACT</name>
<dbReference type="EMBL" id="MGAG01000002">
    <property type="protein sequence ID" value="OGK42485.1"/>
    <property type="molecule type" value="Genomic_DNA"/>
</dbReference>
<organism evidence="1 2">
    <name type="scientific">Candidatus Roizmanbacteria bacterium RIFCSPLOWO2_01_FULL_37_12</name>
    <dbReference type="NCBI Taxonomy" id="1802056"/>
    <lineage>
        <taxon>Bacteria</taxon>
        <taxon>Candidatus Roizmaniibacteriota</taxon>
    </lineage>
</organism>